<accession>A0A6C0E718</accession>
<keyword evidence="1" id="KW-0175">Coiled coil</keyword>
<dbReference type="AlphaFoldDB" id="A0A6C0E718"/>
<feature type="region of interest" description="Disordered" evidence="2">
    <location>
        <begin position="524"/>
        <end position="555"/>
    </location>
</feature>
<feature type="region of interest" description="Disordered" evidence="2">
    <location>
        <begin position="143"/>
        <end position="162"/>
    </location>
</feature>
<protein>
    <recommendedName>
        <fullName evidence="4">OTU domain-containing protein</fullName>
    </recommendedName>
</protein>
<feature type="compositionally biased region" description="Acidic residues" evidence="2">
    <location>
        <begin position="174"/>
        <end position="185"/>
    </location>
</feature>
<evidence type="ECO:0000256" key="2">
    <source>
        <dbReference type="SAM" id="MobiDB-lite"/>
    </source>
</evidence>
<feature type="compositionally biased region" description="Acidic residues" evidence="2">
    <location>
        <begin position="153"/>
        <end position="162"/>
    </location>
</feature>
<evidence type="ECO:0000313" key="3">
    <source>
        <dbReference type="EMBL" id="QHT24049.1"/>
    </source>
</evidence>
<reference evidence="3" key="1">
    <citation type="journal article" date="2020" name="Nature">
        <title>Giant virus diversity and host interactions through global metagenomics.</title>
        <authorList>
            <person name="Schulz F."/>
            <person name="Roux S."/>
            <person name="Paez-Espino D."/>
            <person name="Jungbluth S."/>
            <person name="Walsh D.A."/>
            <person name="Denef V.J."/>
            <person name="McMahon K.D."/>
            <person name="Konstantinidis K.T."/>
            <person name="Eloe-Fadrosh E.A."/>
            <person name="Kyrpides N.C."/>
            <person name="Woyke T."/>
        </authorList>
    </citation>
    <scope>NUCLEOTIDE SEQUENCE</scope>
    <source>
        <strain evidence="3">GVMAG-M-3300023179-132</strain>
    </source>
</reference>
<name>A0A6C0E718_9ZZZZ</name>
<proteinExistence type="predicted"/>
<feature type="coiled-coil region" evidence="1">
    <location>
        <begin position="251"/>
        <end position="282"/>
    </location>
</feature>
<evidence type="ECO:0008006" key="4">
    <source>
        <dbReference type="Google" id="ProtNLM"/>
    </source>
</evidence>
<organism evidence="3">
    <name type="scientific">viral metagenome</name>
    <dbReference type="NCBI Taxonomy" id="1070528"/>
    <lineage>
        <taxon>unclassified sequences</taxon>
        <taxon>metagenomes</taxon>
        <taxon>organismal metagenomes</taxon>
    </lineage>
</organism>
<sequence>MSILTQDQRNMSKLHNQIQYFNNDPLIPSDLRITINTGVPGFQSIIYKPQMSIPDTKEKKIWFTPLVRLNQRIVDQVPAEYRIKQFFNKGLYESLLRYHGIVPIKKEDHELEDAERGAEIAAKNVSLAEKKVEKAERRVAAAENAARRTNIGPEDEFEEDDELARKSLLSTIGEETDDEGSDEEQNGGAWFDGLIDDEYTRRTNADYKKYLTPDEYKQYIKNKNLSIKGSDGKRHKFYTNESREQQKNFRVKMNEAKKADVKKKLEDAEAANKAKLAKLESDLLAKNVADAKKAVDASNALAKKAADKKAAENKKSADKKAADKKAYEKIISEFDAANVSLASAEEELKQKQSDKNASDTHLRRIKAAKSDPDKNKASAKADAVWALNEAKTRGNFNNNIKVTLDTLFKNGSVLYIDKKPYVIVDTQMIQGDWSLDVKPAEMATIYHTSQSNIYDKAEQVRRVELETAGLTSFTGENWVDRYPQFDKKYSVTTLKPGNGQNTEEKNTGVLRIEDAKKTSAIVPRRQGSSFSDSFFDSKNPHPNPKPNPKLLTDEIKRPPTSDEVLIYKLFDVYRITYTQYFRRYFGADSDTKNTKCLNDITYTPRMKGYKNKIILAKNRNFFRIVRQMYDNLIKQNTEEKNTQLSNKIRRDFELYSRHKSSKSQPGLLTETNYIDVIRSINLYDNIGAGDCFFDAIAQALNLHNLNIGLQKGKEKEIQSIVSQLIPSTQCSDKTKKYEFFDQMCIREIVKNKMISTFDDLIKKYFAKETDDKTRLTYNNELEKILVESNIDGKKFTALLMKEKNITKNITDIVDANKQTMEKYLMTSNYWGTNVTMEYLNKASLDAIGIKLRVVTIIQEDAMKQYTIDTEFNDTEPDEHLIFLYNLRRRHYLLMTFKDNKNIDHSIFKIEEIPFVFLCYIVIFMMTMMGSQAFEGSLVKFDIMLDIANSLASVVRSNNDYKLNACLFFNKKDGLCAKTSEDVVNRAKDELNKRSEKKKQVTSPRKLYDTRSNVNKAAKIKDKEGGSPYYQYGGLNEVEKHREDYQRNNYTRYPGIPVAYPVDSTITRVEEIDKSISSVFVTIDLELHKGKTISNSELASSKCNHQYNAIKHSFAVLTGTPYIIAPVYGGTRRNRRSNVTHKKRRNVRNITHNRRNVKNKTRKRS</sequence>
<evidence type="ECO:0000256" key="1">
    <source>
        <dbReference type="SAM" id="Coils"/>
    </source>
</evidence>
<feature type="coiled-coil region" evidence="1">
    <location>
        <begin position="327"/>
        <end position="354"/>
    </location>
</feature>
<feature type="compositionally biased region" description="Low complexity" evidence="2">
    <location>
        <begin position="528"/>
        <end position="537"/>
    </location>
</feature>
<feature type="region of interest" description="Disordered" evidence="2">
    <location>
        <begin position="172"/>
        <end position="191"/>
    </location>
</feature>
<dbReference type="EMBL" id="MN739737">
    <property type="protein sequence ID" value="QHT24049.1"/>
    <property type="molecule type" value="Genomic_DNA"/>
</dbReference>